<feature type="transmembrane region" description="Helical" evidence="7">
    <location>
        <begin position="220"/>
        <end position="237"/>
    </location>
</feature>
<feature type="transmembrane region" description="Helical" evidence="7">
    <location>
        <begin position="197"/>
        <end position="214"/>
    </location>
</feature>
<comment type="caution">
    <text evidence="9">The sequence shown here is derived from an EMBL/GenBank/DDBJ whole genome shotgun (WGS) entry which is preliminary data.</text>
</comment>
<protein>
    <submittedName>
        <fullName evidence="9">Permease of the major facilitator superfamily</fullName>
    </submittedName>
</protein>
<evidence type="ECO:0000259" key="8">
    <source>
        <dbReference type="PROSITE" id="PS50850"/>
    </source>
</evidence>
<keyword evidence="5 7" id="KW-1133">Transmembrane helix</keyword>
<dbReference type="STRING" id="336988.NT96_05545"/>
<feature type="transmembrane region" description="Helical" evidence="7">
    <location>
        <begin position="350"/>
        <end position="374"/>
    </location>
</feature>
<accession>G9WJJ5</accession>
<keyword evidence="10" id="KW-1185">Reference proteome</keyword>
<evidence type="ECO:0000256" key="4">
    <source>
        <dbReference type="ARBA" id="ARBA00022692"/>
    </source>
</evidence>
<evidence type="ECO:0000256" key="7">
    <source>
        <dbReference type="SAM" id="Phobius"/>
    </source>
</evidence>
<evidence type="ECO:0000256" key="6">
    <source>
        <dbReference type="ARBA" id="ARBA00023136"/>
    </source>
</evidence>
<keyword evidence="2" id="KW-0813">Transport</keyword>
<feature type="transmembrane region" description="Helical" evidence="7">
    <location>
        <begin position="322"/>
        <end position="344"/>
    </location>
</feature>
<feature type="transmembrane region" description="Helical" evidence="7">
    <location>
        <begin position="75"/>
        <end position="95"/>
    </location>
</feature>
<dbReference type="InterPro" id="IPR036259">
    <property type="entry name" value="MFS_trans_sf"/>
</dbReference>
<dbReference type="GO" id="GO:0005886">
    <property type="term" value="C:plasma membrane"/>
    <property type="evidence" value="ECO:0007669"/>
    <property type="project" value="UniProtKB-SubCell"/>
</dbReference>
<keyword evidence="3" id="KW-1003">Cell membrane</keyword>
<comment type="subcellular location">
    <subcellularLocation>
        <location evidence="1">Cell membrane</location>
        <topology evidence="1">Multi-pass membrane protein</topology>
    </subcellularLocation>
</comment>
<name>G9WJJ5_9LACO</name>
<proteinExistence type="predicted"/>
<reference evidence="9 10" key="1">
    <citation type="journal article" date="2012" name="PLoS ONE">
        <title>Functional divergence in the genus oenococcus as predicted by genome sequencing of the newly-described species, Oenococcus kitaharae.</title>
        <authorList>
            <person name="Borneman A.R."/>
            <person name="McCarthy J.M."/>
            <person name="Chambers P.J."/>
            <person name="Bartowsky E.J."/>
        </authorList>
    </citation>
    <scope>NUCLEOTIDE SEQUENCE [LARGE SCALE GENOMIC DNA]</scope>
    <source>
        <strain evidence="10">DSM17330</strain>
    </source>
</reference>
<dbReference type="Proteomes" id="UP000004959">
    <property type="component" value="Chromosome"/>
</dbReference>
<dbReference type="SUPFAM" id="SSF103473">
    <property type="entry name" value="MFS general substrate transporter"/>
    <property type="match status" value="1"/>
</dbReference>
<feature type="transmembrane region" description="Helical" evidence="7">
    <location>
        <begin position="135"/>
        <end position="160"/>
    </location>
</feature>
<evidence type="ECO:0000313" key="10">
    <source>
        <dbReference type="Proteomes" id="UP000004959"/>
    </source>
</evidence>
<evidence type="ECO:0000256" key="1">
    <source>
        <dbReference type="ARBA" id="ARBA00004651"/>
    </source>
</evidence>
<feature type="transmembrane region" description="Helical" evidence="7">
    <location>
        <begin position="257"/>
        <end position="276"/>
    </location>
</feature>
<dbReference type="OrthoDB" id="9812221at2"/>
<feature type="transmembrane region" description="Helical" evidence="7">
    <location>
        <begin position="9"/>
        <end position="33"/>
    </location>
</feature>
<dbReference type="eggNOG" id="COG0477">
    <property type="taxonomic scope" value="Bacteria"/>
</dbReference>
<feature type="domain" description="Major facilitator superfamily (MFS) profile" evidence="8">
    <location>
        <begin position="10"/>
        <end position="443"/>
    </location>
</feature>
<dbReference type="InterPro" id="IPR020846">
    <property type="entry name" value="MFS_dom"/>
</dbReference>
<dbReference type="Gene3D" id="1.20.1720.10">
    <property type="entry name" value="Multidrug resistance protein D"/>
    <property type="match status" value="1"/>
</dbReference>
<feature type="transmembrane region" description="Helical" evidence="7">
    <location>
        <begin position="101"/>
        <end position="123"/>
    </location>
</feature>
<dbReference type="GO" id="GO:0022857">
    <property type="term" value="F:transmembrane transporter activity"/>
    <property type="evidence" value="ECO:0007669"/>
    <property type="project" value="InterPro"/>
</dbReference>
<dbReference type="CDD" id="cd17321">
    <property type="entry name" value="MFS_MMR_MDR_like"/>
    <property type="match status" value="1"/>
</dbReference>
<dbReference type="InterPro" id="IPR011701">
    <property type="entry name" value="MFS"/>
</dbReference>
<feature type="transmembrane region" description="Helical" evidence="7">
    <location>
        <begin position="166"/>
        <end position="185"/>
    </location>
</feature>
<feature type="transmembrane region" description="Helical" evidence="7">
    <location>
        <begin position="45"/>
        <end position="63"/>
    </location>
</feature>
<dbReference type="PROSITE" id="PS50850">
    <property type="entry name" value="MFS"/>
    <property type="match status" value="1"/>
</dbReference>
<evidence type="ECO:0000313" key="9">
    <source>
        <dbReference type="EMBL" id="EHN59040.1"/>
    </source>
</evidence>
<keyword evidence="4 7" id="KW-0812">Transmembrane</keyword>
<feature type="transmembrane region" description="Helical" evidence="7">
    <location>
        <begin position="288"/>
        <end position="310"/>
    </location>
</feature>
<gene>
    <name evidence="9" type="ORF">OKIT_0936</name>
</gene>
<dbReference type="HOGENOM" id="CLU_000960_28_2_9"/>
<evidence type="ECO:0000256" key="3">
    <source>
        <dbReference type="ARBA" id="ARBA00022475"/>
    </source>
</evidence>
<dbReference type="PATRIC" id="fig|1045004.4.peg.936"/>
<evidence type="ECO:0000256" key="5">
    <source>
        <dbReference type="ARBA" id="ARBA00022989"/>
    </source>
</evidence>
<feature type="transmembrane region" description="Helical" evidence="7">
    <location>
        <begin position="419"/>
        <end position="439"/>
    </location>
</feature>
<dbReference type="PANTHER" id="PTHR42718:SF46">
    <property type="entry name" value="BLR6921 PROTEIN"/>
    <property type="match status" value="1"/>
</dbReference>
<sequence length="445" mass="47929">MEKIKKQRIILTAVLISYFLIIMSNSVIFTGVVNIQRDLSLSAKALPWVSNSYSLTFGGLLLLAGRLGDIFEKKLIFIIGIVVFGISSLLVGIANTSGLMILARAVQGIGASIIAPTSSALLLDTFAGAERTKAIALYGATAGIGSSVGLVVGGLFASLWTWRIGFLINFPIAAVLLYLVLKYVSSQAQHEGSKIDFGGSLLSILAVASILYAMTADSNQLIFLAIGIVLLIAFIVLEKKISRPIMPITLFQDPERIGAYIARFFYMAAMMSFWFFTPQLMQNTMNFTPLWVGFGFFPMTMVMYIVAMRLPIMTEKIGNARILRIGMVLTLLGMIWVCCFQSGFGYWFGIAAPMILVGAGQSMVISPLTVSGVVRTRGEESGAASGLVNAVHQIGGAVGLALITLLAGSIGNQVFRYRISMIVATVLVGLAYIATLLLVRIEKND</sequence>
<dbReference type="PANTHER" id="PTHR42718">
    <property type="entry name" value="MAJOR FACILITATOR SUPERFAMILY MULTIDRUG TRANSPORTER MFSC"/>
    <property type="match status" value="1"/>
</dbReference>
<dbReference type="AlphaFoldDB" id="G9WJJ5"/>
<feature type="transmembrane region" description="Helical" evidence="7">
    <location>
        <begin position="386"/>
        <end position="407"/>
    </location>
</feature>
<dbReference type="Pfam" id="PF07690">
    <property type="entry name" value="MFS_1"/>
    <property type="match status" value="1"/>
</dbReference>
<organism evidence="9 10">
    <name type="scientific">Oenococcus kitaharae DSM 17330</name>
    <dbReference type="NCBI Taxonomy" id="1045004"/>
    <lineage>
        <taxon>Bacteria</taxon>
        <taxon>Bacillati</taxon>
        <taxon>Bacillota</taxon>
        <taxon>Bacilli</taxon>
        <taxon>Lactobacillales</taxon>
        <taxon>Lactobacillaceae</taxon>
        <taxon>Oenococcus</taxon>
    </lineage>
</organism>
<keyword evidence="6 7" id="KW-0472">Membrane</keyword>
<dbReference type="PRINTS" id="PR01036">
    <property type="entry name" value="TCRTETB"/>
</dbReference>
<evidence type="ECO:0000256" key="2">
    <source>
        <dbReference type="ARBA" id="ARBA00022448"/>
    </source>
</evidence>
<dbReference type="Gene3D" id="1.20.1250.20">
    <property type="entry name" value="MFS general substrate transporter like domains"/>
    <property type="match status" value="1"/>
</dbReference>
<dbReference type="RefSeq" id="WP_007745724.1">
    <property type="nucleotide sequence ID" value="NZ_ATZG01000004.1"/>
</dbReference>
<dbReference type="EMBL" id="AFVZ01000001">
    <property type="protein sequence ID" value="EHN59040.1"/>
    <property type="molecule type" value="Genomic_DNA"/>
</dbReference>